<protein>
    <submittedName>
        <fullName evidence="6">Heat shock 70 kDa protein cognate 4</fullName>
    </submittedName>
</protein>
<dbReference type="GO" id="GO:0006950">
    <property type="term" value="P:response to stress"/>
    <property type="evidence" value="ECO:0007669"/>
    <property type="project" value="UniProtKB-ARBA"/>
</dbReference>
<evidence type="ECO:0000256" key="3">
    <source>
        <dbReference type="ARBA" id="ARBA00022840"/>
    </source>
</evidence>
<evidence type="ECO:0000256" key="1">
    <source>
        <dbReference type="ARBA" id="ARBA00007381"/>
    </source>
</evidence>
<dbReference type="FunFam" id="3.90.640.10:FF:000010">
    <property type="entry name" value="heat shock 70 kDa protein 14"/>
    <property type="match status" value="1"/>
</dbReference>
<dbReference type="Gene3D" id="3.90.640.10">
    <property type="entry name" value="Actin, Chain A, domain 4"/>
    <property type="match status" value="1"/>
</dbReference>
<keyword evidence="6" id="KW-0346">Stress response</keyword>
<dbReference type="Gene3D" id="2.60.34.10">
    <property type="entry name" value="Substrate Binding Domain Of DNAk, Chain A, domain 1"/>
    <property type="match status" value="1"/>
</dbReference>
<dbReference type="PROSITE" id="PS00297">
    <property type="entry name" value="HSP70_1"/>
    <property type="match status" value="1"/>
</dbReference>
<dbReference type="PROSITE" id="PS01036">
    <property type="entry name" value="HSP70_3"/>
    <property type="match status" value="1"/>
</dbReference>
<dbReference type="InterPro" id="IPR043129">
    <property type="entry name" value="ATPase_NBD"/>
</dbReference>
<dbReference type="InterPro" id="IPR029047">
    <property type="entry name" value="HSP70_peptide-bd_sf"/>
</dbReference>
<reference evidence="6 7" key="1">
    <citation type="journal article" date="2016" name="Genome Biol. Evol.">
        <title>Gene Family Evolution Reflects Adaptation to Soil Environmental Stressors in the Genome of the Collembolan Orchesella cincta.</title>
        <authorList>
            <person name="Faddeeva-Vakhrusheva A."/>
            <person name="Derks M.F."/>
            <person name="Anvar S.Y."/>
            <person name="Agamennone V."/>
            <person name="Suring W."/>
            <person name="Smit S."/>
            <person name="van Straalen N.M."/>
            <person name="Roelofs D."/>
        </authorList>
    </citation>
    <scope>NUCLEOTIDE SEQUENCE [LARGE SCALE GENOMIC DNA]</scope>
    <source>
        <tissue evidence="6">Mixed pool</tissue>
    </source>
</reference>
<dbReference type="SUPFAM" id="SSF53067">
    <property type="entry name" value="Actin-like ATPase domain"/>
    <property type="match status" value="2"/>
</dbReference>
<dbReference type="InterPro" id="IPR018181">
    <property type="entry name" value="Heat_shock_70_CS"/>
</dbReference>
<dbReference type="EMBL" id="LJIJ01001392">
    <property type="protein sequence ID" value="ODM91870.1"/>
    <property type="molecule type" value="Genomic_DNA"/>
</dbReference>
<comment type="caution">
    <text evidence="6">The sequence shown here is derived from an EMBL/GenBank/DDBJ whole genome shotgun (WGS) entry which is preliminary data.</text>
</comment>
<dbReference type="PRINTS" id="PR00301">
    <property type="entry name" value="HEATSHOCK70"/>
</dbReference>
<organism evidence="6 7">
    <name type="scientific">Orchesella cincta</name>
    <name type="common">Springtail</name>
    <name type="synonym">Podura cincta</name>
    <dbReference type="NCBI Taxonomy" id="48709"/>
    <lineage>
        <taxon>Eukaryota</taxon>
        <taxon>Metazoa</taxon>
        <taxon>Ecdysozoa</taxon>
        <taxon>Arthropoda</taxon>
        <taxon>Hexapoda</taxon>
        <taxon>Collembola</taxon>
        <taxon>Entomobryomorpha</taxon>
        <taxon>Entomobryoidea</taxon>
        <taxon>Orchesellidae</taxon>
        <taxon>Orchesellinae</taxon>
        <taxon>Orchesella</taxon>
    </lineage>
</organism>
<dbReference type="InterPro" id="IPR015894">
    <property type="entry name" value="Guanylate-bd_N"/>
</dbReference>
<dbReference type="SUPFAM" id="SSF52540">
    <property type="entry name" value="P-loop containing nucleoside triphosphate hydrolases"/>
    <property type="match status" value="1"/>
</dbReference>
<dbReference type="OMA" id="FFVQNIQ"/>
<dbReference type="Gene3D" id="3.30.30.30">
    <property type="match status" value="1"/>
</dbReference>
<keyword evidence="3" id="KW-0067">ATP-binding</keyword>
<dbReference type="STRING" id="48709.A0A1D2MFV5"/>
<dbReference type="Proteomes" id="UP000094527">
    <property type="component" value="Unassembled WGS sequence"/>
</dbReference>
<dbReference type="GO" id="GO:0003924">
    <property type="term" value="F:GTPase activity"/>
    <property type="evidence" value="ECO:0007669"/>
    <property type="project" value="InterPro"/>
</dbReference>
<dbReference type="SUPFAM" id="SSF48340">
    <property type="entry name" value="Interferon-induced guanylate-binding protein 1 (GBP1), C-terminal domain"/>
    <property type="match status" value="1"/>
</dbReference>
<dbReference type="GO" id="GO:0140662">
    <property type="term" value="F:ATP-dependent protein folding chaperone"/>
    <property type="evidence" value="ECO:0007669"/>
    <property type="project" value="InterPro"/>
</dbReference>
<evidence type="ECO:0000259" key="5">
    <source>
        <dbReference type="Pfam" id="PF02263"/>
    </source>
</evidence>
<dbReference type="Pfam" id="PF02263">
    <property type="entry name" value="GBP"/>
    <property type="match status" value="1"/>
</dbReference>
<dbReference type="FunFam" id="3.30.420.40:FF:000004">
    <property type="entry name" value="Molecular chaperone DnaK"/>
    <property type="match status" value="1"/>
</dbReference>
<dbReference type="InterPro" id="IPR036543">
    <property type="entry name" value="Guanylate-bd_C_sf"/>
</dbReference>
<dbReference type="PANTHER" id="PTHR19375">
    <property type="entry name" value="HEAT SHOCK PROTEIN 70KDA"/>
    <property type="match status" value="1"/>
</dbReference>
<gene>
    <name evidence="6" type="ORF">Ocin01_14812</name>
</gene>
<feature type="domain" description="Guanylate-binding protein N-terminal" evidence="5">
    <location>
        <begin position="107"/>
        <end position="366"/>
    </location>
</feature>
<keyword evidence="7" id="KW-1185">Reference proteome</keyword>
<dbReference type="InterPro" id="IPR013126">
    <property type="entry name" value="Hsp_70_fam"/>
</dbReference>
<sequence>MPGSDDSTDSGVERRLKYDSSGSDAFISDSDEDSKPKLRKGKSDSTAPEKKGNREETDWKIDSEDSDAENVIQDEKPLQLVRFVKGDKGKITMTIVSETQDKVLKSVGELPLCPIILIGPPGQGKSFLGNFLIRRLESMEEEQPNWMGWSDKRQPLTGFPWRTAEKLKSSQEDGLYIWHRPFTIDSDEGKVAVLLLECNGFQDELLGSQKAQTSIFGLSFLMSSMLIYTANASFISKDNFPKGLFLPWIPFTKFGAKIRNEDGEKLPFQTFSFLIRDWENSAKYSFGAKDGKKFLTEQMKTLNDDRATKYAQSFTKSFSTHDCFLLPPANESFSEESFDGSLEKIPTDFAKKLEKYVGSLISESSVPMKKIGNGTMTGYEFKLFLSSYLDLFNLYLQGREKLDGNTLYSTTARIFNESVIGKSISKYEAVFERDQKGVPYLVEDLQQVTHNNAIEKAEMVFKKSPMKAGDKPVFKRQLTSEMKKAFARIQEENEKRRIHFVSECLQEACRQYKDGLHKEIVFENEVTFFEESEIREIGNQLVSKITEEFMINFEGESKENLVKLNEGLGQKLNPILESILYRNNQNRRQAEGIMDSVIENLLKRYKLEMNGCIAEEAAIPTQILEAYHKVFRKIIIRKFGKRDLPGTKSFQLPYSNQLSELMEDAFMAYANGEQSKIEVKQEQATSLMNKLKNQHQSQLQEFLSNTDMVSEEELRSFHMGTAAEIMEVFHQKNPFNAGNILGDKLTKKLEDELESEFEAVLKREIQAKQKISETCENAKAVSLQQYIEDMEAAKYDVGFIDADELVPTHERSLGRALGNYDQLTGDLEDEGPVVDQRQELKHRIQEAYEKFRTTNILSQEGAESAAKLLMRDFKTMYIETMSVDNLKTADELREEHQRKLNDTVETFSELLGRKSNAFKNKCVNKLVTTLDKKFADFKIKFELKVASEEVEFKKVVQAARQYYHEQMEKECKNLQLITINMLEALHLKISNDAITHGFKDYEVTDEQYQQLMESMEESFIKYKMEYTMYSSGETEDIAIGIDLGTTYCCVAVLQNKEVKIISNQDGEETTPSYVAFTRDLYGSLDHVIGQTAKDDAYSNPENTIFDAKRIIGRKMNEEVLKSDMKFWPFQVIEDKGVPKIEIYEELYAPEQVSAILLSKLKSQVEEKLGQKVKKAVITVPAYFSDGQRSATRDAGQIAGFEVLTILNEPTAAAIAYKVKQFAESARKVLVFDLGGGTFDVALLTTDCNSIAVLGVAGDTHLGGEDFDRNLMQFCVKEFKKESGIDLLADKDSLDKPKKDNARRTLRRLQTYCEKAKRALTAARQTKISVDNMASGIDLHVTVTREKFEQLNMRLFRKTIEVVDNVLKTAKVSREEVKDIVLIGGSTKIPKVKEMLSKHFNNRALNHSVNPDVAVAYGTAVQAALLNGPEGKRLFNFESIRDVTPMSLGIESRINGVDDDIPPGEAGEQEVEVHMHVDHMGIIHVKAVCKSTNGSNEITVKEDKGRLTEAEKTQMKAKIAKPVKRPKNIN</sequence>
<evidence type="ECO:0000313" key="6">
    <source>
        <dbReference type="EMBL" id="ODM91870.1"/>
    </source>
</evidence>
<feature type="compositionally biased region" description="Basic and acidic residues" evidence="4">
    <location>
        <begin position="33"/>
        <end position="63"/>
    </location>
</feature>
<dbReference type="Pfam" id="PF00012">
    <property type="entry name" value="HSP70"/>
    <property type="match status" value="2"/>
</dbReference>
<dbReference type="InterPro" id="IPR027417">
    <property type="entry name" value="P-loop_NTPase"/>
</dbReference>
<evidence type="ECO:0000256" key="4">
    <source>
        <dbReference type="SAM" id="MobiDB-lite"/>
    </source>
</evidence>
<evidence type="ECO:0000256" key="2">
    <source>
        <dbReference type="ARBA" id="ARBA00022741"/>
    </source>
</evidence>
<dbReference type="GO" id="GO:0005525">
    <property type="term" value="F:GTP binding"/>
    <property type="evidence" value="ECO:0007669"/>
    <property type="project" value="InterPro"/>
</dbReference>
<dbReference type="OrthoDB" id="434160at2759"/>
<feature type="region of interest" description="Disordered" evidence="4">
    <location>
        <begin position="1"/>
        <end position="68"/>
    </location>
</feature>
<comment type="similarity">
    <text evidence="1">Belongs to the heat shock protein 70 family.</text>
</comment>
<dbReference type="GO" id="GO:0005524">
    <property type="term" value="F:ATP binding"/>
    <property type="evidence" value="ECO:0007669"/>
    <property type="project" value="UniProtKB-KW"/>
</dbReference>
<dbReference type="Gene3D" id="3.40.50.300">
    <property type="entry name" value="P-loop containing nucleotide triphosphate hydrolases"/>
    <property type="match status" value="1"/>
</dbReference>
<dbReference type="SUPFAM" id="SSF100920">
    <property type="entry name" value="Heat shock protein 70kD (HSP70), peptide-binding domain"/>
    <property type="match status" value="1"/>
</dbReference>
<name>A0A1D2MFV5_ORCCI</name>
<evidence type="ECO:0000313" key="7">
    <source>
        <dbReference type="Proteomes" id="UP000094527"/>
    </source>
</evidence>
<dbReference type="CDD" id="cd24028">
    <property type="entry name" value="ASKHA_NBD_HSP70_HSPA1-like"/>
    <property type="match status" value="1"/>
</dbReference>
<dbReference type="FunFam" id="3.30.30.30:FF:000001">
    <property type="entry name" value="heat shock 70 kDa protein-like"/>
    <property type="match status" value="1"/>
</dbReference>
<accession>A0A1D2MFV5</accession>
<proteinExistence type="inferred from homology"/>
<keyword evidence="2" id="KW-0547">Nucleotide-binding</keyword>
<dbReference type="Gene3D" id="3.30.420.40">
    <property type="match status" value="2"/>
</dbReference>